<dbReference type="InterPro" id="IPR006311">
    <property type="entry name" value="TAT_signal"/>
</dbReference>
<name>A0A2U1ZTN2_9MICO</name>
<proteinExistence type="predicted"/>
<evidence type="ECO:0008006" key="4">
    <source>
        <dbReference type="Google" id="ProtNLM"/>
    </source>
</evidence>
<evidence type="ECO:0000256" key="1">
    <source>
        <dbReference type="SAM" id="SignalP"/>
    </source>
</evidence>
<gene>
    <name evidence="2" type="ORF">C8046_06065</name>
</gene>
<sequence length="197" mass="19423">MTRTPARPGTTRPALRRLGAGLAAAALATTTAVALAAPASAAAAAVDDVTLTWQLNEETGGGAYFGGCNYLTAGLAGNTGSSRLWTEADGFYQATEGNVSIVKPTADGGTISPTWATKCQNAAGGTVSPAAGSSTNNRVVITGGTGTVDLASGTATVAWDGDVTIVFYGGLTYWSISDPELTVAADGTGQLTGTASG</sequence>
<dbReference type="PROSITE" id="PS51318">
    <property type="entry name" value="TAT"/>
    <property type="match status" value="1"/>
</dbReference>
<feature type="signal peptide" evidence="1">
    <location>
        <begin position="1"/>
        <end position="36"/>
    </location>
</feature>
<protein>
    <recommendedName>
        <fullName evidence="4">Htaa domain-containing protein</fullName>
    </recommendedName>
</protein>
<keyword evidence="1" id="KW-0732">Signal</keyword>
<comment type="caution">
    <text evidence="2">The sequence shown here is derived from an EMBL/GenBank/DDBJ whole genome shotgun (WGS) entry which is preliminary data.</text>
</comment>
<feature type="chain" id="PRO_5015532009" description="Htaa domain-containing protein" evidence="1">
    <location>
        <begin position="37"/>
        <end position="197"/>
    </location>
</feature>
<evidence type="ECO:0000313" key="2">
    <source>
        <dbReference type="EMBL" id="PWD50293.1"/>
    </source>
</evidence>
<dbReference type="Proteomes" id="UP000245166">
    <property type="component" value="Unassembled WGS sequence"/>
</dbReference>
<reference evidence="2 3" key="1">
    <citation type="submission" date="2018-03" db="EMBL/GenBank/DDBJ databases">
        <title>Genome assembly of novel Miniimonas species PCH200.</title>
        <authorList>
            <person name="Thakur V."/>
            <person name="Kumar V."/>
            <person name="Singh D."/>
        </authorList>
    </citation>
    <scope>NUCLEOTIDE SEQUENCE [LARGE SCALE GENOMIC DNA]</scope>
    <source>
        <strain evidence="2 3">PCH200</strain>
    </source>
</reference>
<accession>A0A2U1ZTN2</accession>
<keyword evidence="3" id="KW-1185">Reference proteome</keyword>
<organism evidence="2 3">
    <name type="scientific">Serinibacter arcticus</name>
    <dbReference type="NCBI Taxonomy" id="1655435"/>
    <lineage>
        <taxon>Bacteria</taxon>
        <taxon>Bacillati</taxon>
        <taxon>Actinomycetota</taxon>
        <taxon>Actinomycetes</taxon>
        <taxon>Micrococcales</taxon>
        <taxon>Beutenbergiaceae</taxon>
        <taxon>Serinibacter</taxon>
    </lineage>
</organism>
<evidence type="ECO:0000313" key="3">
    <source>
        <dbReference type="Proteomes" id="UP000245166"/>
    </source>
</evidence>
<dbReference type="AlphaFoldDB" id="A0A2U1ZTN2"/>
<dbReference type="EMBL" id="PYHR01000002">
    <property type="protein sequence ID" value="PWD50293.1"/>
    <property type="molecule type" value="Genomic_DNA"/>
</dbReference>
<dbReference type="OrthoDB" id="7210788at2"/>
<dbReference type="RefSeq" id="WP_109228676.1">
    <property type="nucleotide sequence ID" value="NZ_PYHR01000002.1"/>
</dbReference>